<dbReference type="OrthoDB" id="6436136at2759"/>
<gene>
    <name evidence="1" type="primary">AVEN_46146_1</name>
    <name evidence="1" type="ORF">TNIN_110571</name>
</gene>
<protein>
    <submittedName>
        <fullName evidence="1">DUF1758 domain-containing protein</fullName>
    </submittedName>
</protein>
<proteinExistence type="predicted"/>
<evidence type="ECO:0000313" key="2">
    <source>
        <dbReference type="Proteomes" id="UP000886998"/>
    </source>
</evidence>
<name>A0A8X6YSV8_9ARAC</name>
<comment type="caution">
    <text evidence="1">The sequence shown here is derived from an EMBL/GenBank/DDBJ whole genome shotgun (WGS) entry which is preliminary data.</text>
</comment>
<organism evidence="1 2">
    <name type="scientific">Trichonephila inaurata madagascariensis</name>
    <dbReference type="NCBI Taxonomy" id="2747483"/>
    <lineage>
        <taxon>Eukaryota</taxon>
        <taxon>Metazoa</taxon>
        <taxon>Ecdysozoa</taxon>
        <taxon>Arthropoda</taxon>
        <taxon>Chelicerata</taxon>
        <taxon>Arachnida</taxon>
        <taxon>Araneae</taxon>
        <taxon>Araneomorphae</taxon>
        <taxon>Entelegynae</taxon>
        <taxon>Araneoidea</taxon>
        <taxon>Nephilidae</taxon>
        <taxon>Trichonephila</taxon>
        <taxon>Trichonephila inaurata</taxon>
    </lineage>
</organism>
<evidence type="ECO:0000313" key="1">
    <source>
        <dbReference type="EMBL" id="GFY78611.1"/>
    </source>
</evidence>
<reference evidence="1" key="1">
    <citation type="submission" date="2020-08" db="EMBL/GenBank/DDBJ databases">
        <title>Multicomponent nature underlies the extraordinary mechanical properties of spider dragline silk.</title>
        <authorList>
            <person name="Kono N."/>
            <person name="Nakamura H."/>
            <person name="Mori M."/>
            <person name="Yoshida Y."/>
            <person name="Ohtoshi R."/>
            <person name="Malay A.D."/>
            <person name="Moran D.A.P."/>
            <person name="Tomita M."/>
            <person name="Numata K."/>
            <person name="Arakawa K."/>
        </authorList>
    </citation>
    <scope>NUCLEOTIDE SEQUENCE</scope>
</reference>
<dbReference type="EMBL" id="BMAV01023093">
    <property type="protein sequence ID" value="GFY78611.1"/>
    <property type="molecule type" value="Genomic_DNA"/>
</dbReference>
<dbReference type="AlphaFoldDB" id="A0A8X6YSV8"/>
<sequence>MKKVGLPWKLEACELKDNREIAEKRFTRLKKRFQKNPHLFLKYREVLQNYLKQGIIELVPNSDSDSNNVTFYLPHREVIRKDSPSSQLRIVYDASSHDANSLL</sequence>
<accession>A0A8X6YSV8</accession>
<dbReference type="Proteomes" id="UP000886998">
    <property type="component" value="Unassembled WGS sequence"/>
</dbReference>
<keyword evidence="2" id="KW-1185">Reference proteome</keyword>
<dbReference type="PANTHER" id="PTHR47331:SF1">
    <property type="entry name" value="GAG-LIKE PROTEIN"/>
    <property type="match status" value="1"/>
</dbReference>
<dbReference type="PANTHER" id="PTHR47331">
    <property type="entry name" value="PHD-TYPE DOMAIN-CONTAINING PROTEIN"/>
    <property type="match status" value="1"/>
</dbReference>